<feature type="signal peptide" evidence="3">
    <location>
        <begin position="1"/>
        <end position="21"/>
    </location>
</feature>
<dbReference type="EMBL" id="BRXY01000316">
    <property type="protein sequence ID" value="GMH86544.1"/>
    <property type="molecule type" value="Genomic_DNA"/>
</dbReference>
<dbReference type="InterPro" id="IPR011992">
    <property type="entry name" value="EF-hand-dom_pair"/>
</dbReference>
<gene>
    <name evidence="5" type="ORF">TrST_g3753</name>
</gene>
<reference evidence="6" key="1">
    <citation type="journal article" date="2023" name="Commun. Biol.">
        <title>Genome analysis of Parmales, the sister group of diatoms, reveals the evolutionary specialization of diatoms from phago-mixotrophs to photoautotrophs.</title>
        <authorList>
            <person name="Ban H."/>
            <person name="Sato S."/>
            <person name="Yoshikawa S."/>
            <person name="Yamada K."/>
            <person name="Nakamura Y."/>
            <person name="Ichinomiya M."/>
            <person name="Sato N."/>
            <person name="Blanc-Mathieu R."/>
            <person name="Endo H."/>
            <person name="Kuwata A."/>
            <person name="Ogata H."/>
        </authorList>
    </citation>
    <scope>NUCLEOTIDE SEQUENCE [LARGE SCALE GENOMIC DNA]</scope>
    <source>
        <strain evidence="6">NIES 3701</strain>
    </source>
</reference>
<name>A0A9W7BGQ7_9STRA</name>
<evidence type="ECO:0000313" key="6">
    <source>
        <dbReference type="Proteomes" id="UP001165085"/>
    </source>
</evidence>
<dbReference type="Pfam" id="PF05542">
    <property type="entry name" value="DUF760"/>
    <property type="match status" value="2"/>
</dbReference>
<dbReference type="SUPFAM" id="SSF47473">
    <property type="entry name" value="EF-hand"/>
    <property type="match status" value="1"/>
</dbReference>
<comment type="caution">
    <text evidence="5">The sequence shown here is derived from an EMBL/GenBank/DDBJ whole genome shotgun (WGS) entry which is preliminary data.</text>
</comment>
<dbReference type="CDD" id="cd00051">
    <property type="entry name" value="EFh"/>
    <property type="match status" value="1"/>
</dbReference>
<sequence length="446" mass="47759">MKLTVAAPLLLFCFASSTSFAFSPAFSPLHHTAFLQRTPTSTRAHLPKALSQVNRPTRLSASSKDGDEEEDDDLEDLSEDLKWGSALSSLRARMAEQNAGIVGESGALFRLMSSMTPSQVITDFLSSAQPLVINAMSDAVGSLIGGMGTNPAMGVDVIAKVKGEKLGALCFQLQMTGYMFRNAEYVLALKELMSIESHSVAEYKKAFDKIDADNSGYIERDEIASMLREVYGGDAPAFEQTTFLKFFDANNDGKISWEEFEKGLGVVNQERAAGAVANNILLEGSDGSSLEEPAVSGILNVSLDDGTSIEVEAQDYINTLKAEAESLKAALAAESRDSTANMGLTAGLDPGSPDAGGGLGGYLASLNKENVQALTEGITPEVIDTMKLLVKFVLDGGPDKAGKIEEDQEVDIPVGALRQLCLWQLILGYRLRENEAKGDYKESLGR</sequence>
<keyword evidence="3" id="KW-0732">Signal</keyword>
<protein>
    <recommendedName>
        <fullName evidence="4">EF-hand domain-containing protein</fullName>
    </recommendedName>
</protein>
<evidence type="ECO:0000256" key="2">
    <source>
        <dbReference type="SAM" id="MobiDB-lite"/>
    </source>
</evidence>
<dbReference type="AlphaFoldDB" id="A0A9W7BGQ7"/>
<feature type="domain" description="EF-hand" evidence="4">
    <location>
        <begin position="198"/>
        <end position="233"/>
    </location>
</feature>
<feature type="region of interest" description="Disordered" evidence="2">
    <location>
        <begin position="50"/>
        <end position="77"/>
    </location>
</feature>
<dbReference type="Pfam" id="PF13499">
    <property type="entry name" value="EF-hand_7"/>
    <property type="match status" value="1"/>
</dbReference>
<evidence type="ECO:0000313" key="5">
    <source>
        <dbReference type="EMBL" id="GMH86544.1"/>
    </source>
</evidence>
<feature type="chain" id="PRO_5040830822" description="EF-hand domain-containing protein" evidence="3">
    <location>
        <begin position="22"/>
        <end position="446"/>
    </location>
</feature>
<feature type="domain" description="EF-hand" evidence="4">
    <location>
        <begin position="243"/>
        <end position="270"/>
    </location>
</feature>
<evidence type="ECO:0000256" key="1">
    <source>
        <dbReference type="ARBA" id="ARBA00022837"/>
    </source>
</evidence>
<dbReference type="PRINTS" id="PR01697">
    <property type="entry name" value="PARVALBUMIN"/>
</dbReference>
<keyword evidence="1" id="KW-0106">Calcium</keyword>
<dbReference type="SMART" id="SM00054">
    <property type="entry name" value="EFh"/>
    <property type="match status" value="2"/>
</dbReference>
<feature type="compositionally biased region" description="Acidic residues" evidence="2">
    <location>
        <begin position="66"/>
        <end position="77"/>
    </location>
</feature>
<dbReference type="InterPro" id="IPR018247">
    <property type="entry name" value="EF_Hand_1_Ca_BS"/>
</dbReference>
<evidence type="ECO:0000259" key="4">
    <source>
        <dbReference type="PROSITE" id="PS50222"/>
    </source>
</evidence>
<accession>A0A9W7BGQ7</accession>
<dbReference type="Gene3D" id="1.10.238.10">
    <property type="entry name" value="EF-hand"/>
    <property type="match status" value="1"/>
</dbReference>
<dbReference type="PROSITE" id="PS00018">
    <property type="entry name" value="EF_HAND_1"/>
    <property type="match status" value="2"/>
</dbReference>
<dbReference type="PANTHER" id="PTHR33598">
    <property type="entry name" value="OS02G0833400 PROTEIN"/>
    <property type="match status" value="1"/>
</dbReference>
<dbReference type="InterPro" id="IPR008479">
    <property type="entry name" value="DUF760"/>
</dbReference>
<proteinExistence type="predicted"/>
<feature type="compositionally biased region" description="Polar residues" evidence="2">
    <location>
        <begin position="51"/>
        <end position="63"/>
    </location>
</feature>
<evidence type="ECO:0000256" key="3">
    <source>
        <dbReference type="SAM" id="SignalP"/>
    </source>
</evidence>
<dbReference type="InterPro" id="IPR002048">
    <property type="entry name" value="EF_hand_dom"/>
</dbReference>
<dbReference type="Proteomes" id="UP001165085">
    <property type="component" value="Unassembled WGS sequence"/>
</dbReference>
<dbReference type="GO" id="GO:0005509">
    <property type="term" value="F:calcium ion binding"/>
    <property type="evidence" value="ECO:0007669"/>
    <property type="project" value="InterPro"/>
</dbReference>
<dbReference type="PANTHER" id="PTHR33598:SF4">
    <property type="entry name" value="OS02G0833400 PROTEIN"/>
    <property type="match status" value="1"/>
</dbReference>
<keyword evidence="6" id="KW-1185">Reference proteome</keyword>
<dbReference type="PROSITE" id="PS50222">
    <property type="entry name" value="EF_HAND_2"/>
    <property type="match status" value="2"/>
</dbReference>
<dbReference type="OrthoDB" id="191686at2759"/>
<organism evidence="5 6">
    <name type="scientific">Triparma strigata</name>
    <dbReference type="NCBI Taxonomy" id="1606541"/>
    <lineage>
        <taxon>Eukaryota</taxon>
        <taxon>Sar</taxon>
        <taxon>Stramenopiles</taxon>
        <taxon>Ochrophyta</taxon>
        <taxon>Bolidophyceae</taxon>
        <taxon>Parmales</taxon>
        <taxon>Triparmaceae</taxon>
        <taxon>Triparma</taxon>
    </lineage>
</organism>